<dbReference type="eggNOG" id="COG1309">
    <property type="taxonomic scope" value="Bacteria"/>
</dbReference>
<dbReference type="InterPro" id="IPR001647">
    <property type="entry name" value="HTH_TetR"/>
</dbReference>
<evidence type="ECO:0000313" key="4">
    <source>
        <dbReference type="EMBL" id="KEQ27436.1"/>
    </source>
</evidence>
<dbReference type="Gene3D" id="1.10.10.60">
    <property type="entry name" value="Homeodomain-like"/>
    <property type="match status" value="1"/>
</dbReference>
<organism evidence="4 5">
    <name type="scientific">Paenibacillus tyrfis</name>
    <dbReference type="NCBI Taxonomy" id="1501230"/>
    <lineage>
        <taxon>Bacteria</taxon>
        <taxon>Bacillati</taxon>
        <taxon>Bacillota</taxon>
        <taxon>Bacilli</taxon>
        <taxon>Bacillales</taxon>
        <taxon>Paenibacillaceae</taxon>
        <taxon>Paenibacillus</taxon>
    </lineage>
</organism>
<dbReference type="Pfam" id="PF00440">
    <property type="entry name" value="TetR_N"/>
    <property type="match status" value="1"/>
</dbReference>
<keyword evidence="5" id="KW-1185">Reference proteome</keyword>
<accession>A0A081P9R3</accession>
<dbReference type="SUPFAM" id="SSF48498">
    <property type="entry name" value="Tetracyclin repressor-like, C-terminal domain"/>
    <property type="match status" value="1"/>
</dbReference>
<dbReference type="Gene3D" id="1.10.357.10">
    <property type="entry name" value="Tetracycline Repressor, domain 2"/>
    <property type="match status" value="1"/>
</dbReference>
<name>A0A081P9R3_9BACL</name>
<proteinExistence type="predicted"/>
<dbReference type="InterPro" id="IPR036271">
    <property type="entry name" value="Tet_transcr_reg_TetR-rel_C_sf"/>
</dbReference>
<dbReference type="PROSITE" id="PS50977">
    <property type="entry name" value="HTH_TETR_2"/>
    <property type="match status" value="1"/>
</dbReference>
<comment type="caution">
    <text evidence="4">The sequence shown here is derived from an EMBL/GenBank/DDBJ whole genome shotgun (WGS) entry which is preliminary data.</text>
</comment>
<dbReference type="OrthoDB" id="2356263at2"/>
<dbReference type="SUPFAM" id="SSF46689">
    <property type="entry name" value="Homeodomain-like"/>
    <property type="match status" value="1"/>
</dbReference>
<evidence type="ECO:0000259" key="3">
    <source>
        <dbReference type="PROSITE" id="PS50977"/>
    </source>
</evidence>
<dbReference type="InterPro" id="IPR009057">
    <property type="entry name" value="Homeodomain-like_sf"/>
</dbReference>
<dbReference type="Proteomes" id="UP000028123">
    <property type="component" value="Unassembled WGS sequence"/>
</dbReference>
<dbReference type="PANTHER" id="PTHR43479:SF11">
    <property type="entry name" value="ACREF_ENVCD OPERON REPRESSOR-RELATED"/>
    <property type="match status" value="1"/>
</dbReference>
<dbReference type="PRINTS" id="PR00455">
    <property type="entry name" value="HTHTETR"/>
</dbReference>
<feature type="domain" description="HTH tetR-type" evidence="3">
    <location>
        <begin position="18"/>
        <end position="78"/>
    </location>
</feature>
<keyword evidence="1 2" id="KW-0238">DNA-binding</keyword>
<protein>
    <recommendedName>
        <fullName evidence="3">HTH tetR-type domain-containing protein</fullName>
    </recommendedName>
</protein>
<dbReference type="PROSITE" id="PS01081">
    <property type="entry name" value="HTH_TETR_1"/>
    <property type="match status" value="1"/>
</dbReference>
<dbReference type="InterPro" id="IPR023772">
    <property type="entry name" value="DNA-bd_HTH_TetR-type_CS"/>
</dbReference>
<dbReference type="AlphaFoldDB" id="A0A081P9R3"/>
<dbReference type="RefSeq" id="WP_036676187.1">
    <property type="nucleotide sequence ID" value="NZ_JNVM01000003.1"/>
</dbReference>
<reference evidence="4 5" key="1">
    <citation type="submission" date="2014-06" db="EMBL/GenBank/DDBJ databases">
        <title>Draft genome sequence of Paenibacillus sp. MSt1.</title>
        <authorList>
            <person name="Aw Y.K."/>
            <person name="Ong K.S."/>
            <person name="Gan H.M."/>
            <person name="Lee S.M."/>
        </authorList>
    </citation>
    <scope>NUCLEOTIDE SEQUENCE [LARGE SCALE GENOMIC DNA]</scope>
    <source>
        <strain evidence="4 5">MSt1</strain>
    </source>
</reference>
<dbReference type="PANTHER" id="PTHR43479">
    <property type="entry name" value="ACREF/ENVCD OPERON REPRESSOR-RELATED"/>
    <property type="match status" value="1"/>
</dbReference>
<evidence type="ECO:0000313" key="5">
    <source>
        <dbReference type="Proteomes" id="UP000028123"/>
    </source>
</evidence>
<evidence type="ECO:0000256" key="1">
    <source>
        <dbReference type="ARBA" id="ARBA00023125"/>
    </source>
</evidence>
<dbReference type="InterPro" id="IPR050624">
    <property type="entry name" value="HTH-type_Tx_Regulator"/>
</dbReference>
<gene>
    <name evidence="4" type="ORF">ET33_19515</name>
</gene>
<feature type="DNA-binding region" description="H-T-H motif" evidence="2">
    <location>
        <begin position="41"/>
        <end position="60"/>
    </location>
</feature>
<evidence type="ECO:0000256" key="2">
    <source>
        <dbReference type="PROSITE-ProRule" id="PRU00335"/>
    </source>
</evidence>
<dbReference type="EMBL" id="JNVM01000003">
    <property type="protein sequence ID" value="KEQ27436.1"/>
    <property type="molecule type" value="Genomic_DNA"/>
</dbReference>
<sequence length="206" mass="23526">MDTNKQGKKPKEKTFTEKARSKQIIECTIDVITEIGYANTSIGKIAQKANVSKGVITYHFSDKEELMTGVVVDLYQKAAFFMEKHMQNPDNAIDMLRAYIVSNLLFIKENRKHVAAVIEIVTNDRNEQGELRFAGQEEAIYAPLEEIFQYGQEVEGTFRSFSKRFMAVMLRSAIDAAGDQLAKNDQFDIDLYAEELVTMYDRATRK</sequence>
<dbReference type="GO" id="GO:0003677">
    <property type="term" value="F:DNA binding"/>
    <property type="evidence" value="ECO:0007669"/>
    <property type="project" value="UniProtKB-UniRule"/>
</dbReference>